<evidence type="ECO:0000256" key="9">
    <source>
        <dbReference type="SAM" id="Phobius"/>
    </source>
</evidence>
<feature type="transmembrane region" description="Helical" evidence="9">
    <location>
        <begin position="86"/>
        <end position="103"/>
    </location>
</feature>
<feature type="transmembrane region" description="Helical" evidence="9">
    <location>
        <begin position="169"/>
        <end position="185"/>
    </location>
</feature>
<dbReference type="PANTHER" id="PTHR43394:SF1">
    <property type="entry name" value="ATP-BINDING CASSETTE SUB-FAMILY B MEMBER 10, MITOCHONDRIAL"/>
    <property type="match status" value="1"/>
</dbReference>
<keyword evidence="3 9" id="KW-0812">Transmembrane</keyword>
<dbReference type="OrthoDB" id="9804259at2"/>
<evidence type="ECO:0000256" key="4">
    <source>
        <dbReference type="ARBA" id="ARBA00022741"/>
    </source>
</evidence>
<evidence type="ECO:0000256" key="2">
    <source>
        <dbReference type="ARBA" id="ARBA00005417"/>
    </source>
</evidence>
<evidence type="ECO:0000256" key="5">
    <source>
        <dbReference type="ARBA" id="ARBA00022840"/>
    </source>
</evidence>
<feature type="transmembrane region" description="Helical" evidence="9">
    <location>
        <begin position="191"/>
        <end position="209"/>
    </location>
</feature>
<dbReference type="AlphaFoldDB" id="A0A1E3H5H8"/>
<sequence>MIRLFRAFEALIDPFRPAKGRSDIRPGHSLWRFVLGVLVEIWPVVLGLAAFSAAMAGIEIVIFWYLGQLVDLLVPENRADLLATHGWTIAGYVILLLIARPLVGLMQLLFRNQAFGASVGTMVRWRLHAYVSRHSVGYFQNDFAGRIAAKVAQSGNAFRTLIRLCTDQIWNVVIYVIGAIILLAASDPWLVLPVLVWLGAYVVFLRRVLPKKRDNAGKLAEATSITSGRLVDSYTNHQTVKLFSGQARDDDYILDAMQSGLDRSYEQLRLTTGMSLTLWLLNGALVAGVTLIALRLWQSGDITAGAIAAAVAMLSRIHAMSQVTMGNLSDLYEAVGTLDNTLETIVVPHQVTDAANAPPLVVTGGEIRFDHVRFHYGRESGAVEDATFTVRPGEKIGLVGPSGAGKSTLVSLLLRFHDVEGGVITIDGQDVSKVAQTSLREAIGVVTQDTSLLHRSIRANIKYGRPDASDAEMIEAARNAEADGFIADLTDARDRKGYDAHTGERGVKLSGGQRQRIAIARVLLKNAPILVLDEATSALDSEVEAAIQQSLETLMQGKTVIAIAHRLSTIARMDRLVVLDAGRIAESGTHDELLAQGGLYARLWARQTGGFLGEAAEHPDRYAAE</sequence>
<feature type="domain" description="ABC transmembrane type-1" evidence="11">
    <location>
        <begin position="46"/>
        <end position="333"/>
    </location>
</feature>
<evidence type="ECO:0000256" key="3">
    <source>
        <dbReference type="ARBA" id="ARBA00022692"/>
    </source>
</evidence>
<dbReference type="InterPro" id="IPR011527">
    <property type="entry name" value="ABC1_TM_dom"/>
</dbReference>
<comment type="caution">
    <text evidence="12">The sequence shown here is derived from an EMBL/GenBank/DDBJ whole genome shotgun (WGS) entry which is preliminary data.</text>
</comment>
<dbReference type="GO" id="GO:0015421">
    <property type="term" value="F:ABC-type oligopeptide transporter activity"/>
    <property type="evidence" value="ECO:0007669"/>
    <property type="project" value="TreeGrafter"/>
</dbReference>
<gene>
    <name evidence="12" type="ORF">A6302_01101</name>
</gene>
<dbReference type="InterPro" id="IPR003593">
    <property type="entry name" value="AAA+_ATPase"/>
</dbReference>
<comment type="similarity">
    <text evidence="2">Belongs to the ABC transporter superfamily.</text>
</comment>
<protein>
    <submittedName>
        <fullName evidence="12">Putative multidrug export ATP-binding/permease protein</fullName>
        <ecNumber evidence="12">3.6.3.-</ecNumber>
    </submittedName>
</protein>
<evidence type="ECO:0000313" key="13">
    <source>
        <dbReference type="Proteomes" id="UP000094622"/>
    </source>
</evidence>
<comment type="function">
    <text evidence="8">Part of an ABC transporter complex. Transmembrane domains (TMD) form a pore in the inner membrane and the ATP-binding domain (NBD) is responsible for energy generation.</text>
</comment>
<dbReference type="SUPFAM" id="SSF52540">
    <property type="entry name" value="P-loop containing nucleoside triphosphate hydrolases"/>
    <property type="match status" value="1"/>
</dbReference>
<proteinExistence type="inferred from homology"/>
<dbReference type="Gene3D" id="3.40.50.300">
    <property type="entry name" value="P-loop containing nucleotide triphosphate hydrolases"/>
    <property type="match status" value="1"/>
</dbReference>
<evidence type="ECO:0000256" key="8">
    <source>
        <dbReference type="ARBA" id="ARBA00024725"/>
    </source>
</evidence>
<dbReference type="InterPro" id="IPR027417">
    <property type="entry name" value="P-loop_NTPase"/>
</dbReference>
<keyword evidence="5 12" id="KW-0067">ATP-binding</keyword>
<dbReference type="InterPro" id="IPR036640">
    <property type="entry name" value="ABC1_TM_sf"/>
</dbReference>
<keyword evidence="4" id="KW-0547">Nucleotide-binding</keyword>
<dbReference type="Pfam" id="PF00005">
    <property type="entry name" value="ABC_tran"/>
    <property type="match status" value="1"/>
</dbReference>
<dbReference type="GO" id="GO:0016887">
    <property type="term" value="F:ATP hydrolysis activity"/>
    <property type="evidence" value="ECO:0007669"/>
    <property type="project" value="InterPro"/>
</dbReference>
<dbReference type="RefSeq" id="WP_069306106.1">
    <property type="nucleotide sequence ID" value="NZ_MCRJ01000018.1"/>
</dbReference>
<dbReference type="Proteomes" id="UP000094622">
    <property type="component" value="Unassembled WGS sequence"/>
</dbReference>
<dbReference type="FunFam" id="3.40.50.300:FF:000218">
    <property type="entry name" value="Multidrug ABC transporter ATP-binding protein"/>
    <property type="match status" value="1"/>
</dbReference>
<dbReference type="PANTHER" id="PTHR43394">
    <property type="entry name" value="ATP-DEPENDENT PERMEASE MDL1, MITOCHONDRIAL"/>
    <property type="match status" value="1"/>
</dbReference>
<feature type="domain" description="ABC transporter" evidence="10">
    <location>
        <begin position="367"/>
        <end position="606"/>
    </location>
</feature>
<dbReference type="SMART" id="SM00382">
    <property type="entry name" value="AAA"/>
    <property type="match status" value="1"/>
</dbReference>
<feature type="transmembrane region" description="Helical" evidence="9">
    <location>
        <begin position="33"/>
        <end position="66"/>
    </location>
</feature>
<keyword evidence="7 9" id="KW-0472">Membrane</keyword>
<accession>A0A1E3H5H8</accession>
<dbReference type="Pfam" id="PF00664">
    <property type="entry name" value="ABC_membrane"/>
    <property type="match status" value="1"/>
</dbReference>
<dbReference type="InterPro" id="IPR039421">
    <property type="entry name" value="Type_1_exporter"/>
</dbReference>
<feature type="transmembrane region" description="Helical" evidence="9">
    <location>
        <begin position="276"/>
        <end position="296"/>
    </location>
</feature>
<evidence type="ECO:0000259" key="11">
    <source>
        <dbReference type="PROSITE" id="PS50929"/>
    </source>
</evidence>
<name>A0A1E3H5H8_9HYPH</name>
<dbReference type="GO" id="GO:0005886">
    <property type="term" value="C:plasma membrane"/>
    <property type="evidence" value="ECO:0007669"/>
    <property type="project" value="UniProtKB-SubCell"/>
</dbReference>
<reference evidence="12 13" key="1">
    <citation type="submission" date="2016-07" db="EMBL/GenBank/DDBJ databases">
        <title>Draft Genome Sequence of Methylobrevis pamukkalensis PK2.</title>
        <authorList>
            <person name="Vasilenko O.V."/>
            <person name="Doronina N.V."/>
            <person name="Shmareva M.N."/>
            <person name="Tarlachkov S.V."/>
            <person name="Mustakhimov I."/>
            <person name="Trotsenko Y.A."/>
        </authorList>
    </citation>
    <scope>NUCLEOTIDE SEQUENCE [LARGE SCALE GENOMIC DNA]</scope>
    <source>
        <strain evidence="12 13">PK2</strain>
    </source>
</reference>
<dbReference type="Gene3D" id="1.20.1560.10">
    <property type="entry name" value="ABC transporter type 1, transmembrane domain"/>
    <property type="match status" value="1"/>
</dbReference>
<evidence type="ECO:0000313" key="12">
    <source>
        <dbReference type="EMBL" id="ODN71588.1"/>
    </source>
</evidence>
<keyword evidence="12" id="KW-0378">Hydrolase</keyword>
<keyword evidence="13" id="KW-1185">Reference proteome</keyword>
<evidence type="ECO:0000259" key="10">
    <source>
        <dbReference type="PROSITE" id="PS50893"/>
    </source>
</evidence>
<dbReference type="InterPro" id="IPR017871">
    <property type="entry name" value="ABC_transporter-like_CS"/>
</dbReference>
<dbReference type="PROSITE" id="PS00211">
    <property type="entry name" value="ABC_TRANSPORTER_1"/>
    <property type="match status" value="1"/>
</dbReference>
<evidence type="ECO:0000256" key="1">
    <source>
        <dbReference type="ARBA" id="ARBA00004651"/>
    </source>
</evidence>
<comment type="subcellular location">
    <subcellularLocation>
        <location evidence="1">Cell membrane</location>
        <topology evidence="1">Multi-pass membrane protein</topology>
    </subcellularLocation>
</comment>
<dbReference type="PROSITE" id="PS50893">
    <property type="entry name" value="ABC_TRANSPORTER_2"/>
    <property type="match status" value="1"/>
</dbReference>
<dbReference type="PROSITE" id="PS50929">
    <property type="entry name" value="ABC_TM1F"/>
    <property type="match status" value="1"/>
</dbReference>
<dbReference type="EMBL" id="MCRJ01000018">
    <property type="protein sequence ID" value="ODN71588.1"/>
    <property type="molecule type" value="Genomic_DNA"/>
</dbReference>
<keyword evidence="6 9" id="KW-1133">Transmembrane helix</keyword>
<dbReference type="InterPro" id="IPR003439">
    <property type="entry name" value="ABC_transporter-like_ATP-bd"/>
</dbReference>
<evidence type="ECO:0000256" key="6">
    <source>
        <dbReference type="ARBA" id="ARBA00022989"/>
    </source>
</evidence>
<evidence type="ECO:0000256" key="7">
    <source>
        <dbReference type="ARBA" id="ARBA00023136"/>
    </source>
</evidence>
<dbReference type="PATRIC" id="fig|1439726.3.peg.1147"/>
<dbReference type="EC" id="3.6.3.-" evidence="12"/>
<dbReference type="GO" id="GO:0005524">
    <property type="term" value="F:ATP binding"/>
    <property type="evidence" value="ECO:0007669"/>
    <property type="project" value="UniProtKB-KW"/>
</dbReference>
<organism evidence="12 13">
    <name type="scientific">Methylobrevis pamukkalensis</name>
    <dbReference type="NCBI Taxonomy" id="1439726"/>
    <lineage>
        <taxon>Bacteria</taxon>
        <taxon>Pseudomonadati</taxon>
        <taxon>Pseudomonadota</taxon>
        <taxon>Alphaproteobacteria</taxon>
        <taxon>Hyphomicrobiales</taxon>
        <taxon>Pleomorphomonadaceae</taxon>
        <taxon>Methylobrevis</taxon>
    </lineage>
</organism>
<dbReference type="SUPFAM" id="SSF90123">
    <property type="entry name" value="ABC transporter transmembrane region"/>
    <property type="match status" value="1"/>
</dbReference>